<keyword evidence="1" id="KW-1133">Transmembrane helix</keyword>
<sequence>MMNQRTNAAKTISFALVYQLVITSYLYCYQHTPMVVACVVPLIVCSCIFISFFNIQFMVFNLWLFTLFFCCFLRRPLLQLMEVGQILGEIIDRVMRWMIIGEIMLLNIILIHFLLIALDNNSDQ</sequence>
<protein>
    <submittedName>
        <fullName evidence="2">Uncharacterized protein</fullName>
    </submittedName>
</protein>
<evidence type="ECO:0000313" key="3">
    <source>
        <dbReference type="Proteomes" id="UP001359559"/>
    </source>
</evidence>
<feature type="transmembrane region" description="Helical" evidence="1">
    <location>
        <begin position="35"/>
        <end position="53"/>
    </location>
</feature>
<gene>
    <name evidence="2" type="ORF">RJT34_15189</name>
</gene>
<proteinExistence type="predicted"/>
<keyword evidence="1" id="KW-0812">Transmembrane</keyword>
<dbReference type="AlphaFoldDB" id="A0AAN9JTN7"/>
<accession>A0AAN9JTN7</accession>
<evidence type="ECO:0000313" key="2">
    <source>
        <dbReference type="EMBL" id="KAK7304124.1"/>
    </source>
</evidence>
<feature type="transmembrane region" description="Helical" evidence="1">
    <location>
        <begin position="59"/>
        <end position="77"/>
    </location>
</feature>
<comment type="caution">
    <text evidence="2">The sequence shown here is derived from an EMBL/GenBank/DDBJ whole genome shotgun (WGS) entry which is preliminary data.</text>
</comment>
<feature type="transmembrane region" description="Helical" evidence="1">
    <location>
        <begin position="97"/>
        <end position="118"/>
    </location>
</feature>
<organism evidence="2 3">
    <name type="scientific">Clitoria ternatea</name>
    <name type="common">Butterfly pea</name>
    <dbReference type="NCBI Taxonomy" id="43366"/>
    <lineage>
        <taxon>Eukaryota</taxon>
        <taxon>Viridiplantae</taxon>
        <taxon>Streptophyta</taxon>
        <taxon>Embryophyta</taxon>
        <taxon>Tracheophyta</taxon>
        <taxon>Spermatophyta</taxon>
        <taxon>Magnoliopsida</taxon>
        <taxon>eudicotyledons</taxon>
        <taxon>Gunneridae</taxon>
        <taxon>Pentapetalae</taxon>
        <taxon>rosids</taxon>
        <taxon>fabids</taxon>
        <taxon>Fabales</taxon>
        <taxon>Fabaceae</taxon>
        <taxon>Papilionoideae</taxon>
        <taxon>50 kb inversion clade</taxon>
        <taxon>NPAAA clade</taxon>
        <taxon>indigoferoid/millettioid clade</taxon>
        <taxon>Phaseoleae</taxon>
        <taxon>Clitoria</taxon>
    </lineage>
</organism>
<keyword evidence="1" id="KW-0472">Membrane</keyword>
<evidence type="ECO:0000256" key="1">
    <source>
        <dbReference type="SAM" id="Phobius"/>
    </source>
</evidence>
<keyword evidence="3" id="KW-1185">Reference proteome</keyword>
<feature type="transmembrane region" description="Helical" evidence="1">
    <location>
        <begin position="12"/>
        <end position="28"/>
    </location>
</feature>
<dbReference type="EMBL" id="JAYKXN010000003">
    <property type="protein sequence ID" value="KAK7304124.1"/>
    <property type="molecule type" value="Genomic_DNA"/>
</dbReference>
<name>A0AAN9JTN7_CLITE</name>
<dbReference type="Proteomes" id="UP001359559">
    <property type="component" value="Unassembled WGS sequence"/>
</dbReference>
<reference evidence="2 3" key="1">
    <citation type="submission" date="2024-01" db="EMBL/GenBank/DDBJ databases">
        <title>The genomes of 5 underutilized Papilionoideae crops provide insights into root nodulation and disease resistance.</title>
        <authorList>
            <person name="Yuan L."/>
        </authorList>
    </citation>
    <scope>NUCLEOTIDE SEQUENCE [LARGE SCALE GENOMIC DNA]</scope>
    <source>
        <strain evidence="2">LY-2023</strain>
        <tissue evidence="2">Leaf</tissue>
    </source>
</reference>